<name>A0A8H7UB88_9FUNG</name>
<feature type="compositionally biased region" description="Polar residues" evidence="5">
    <location>
        <begin position="72"/>
        <end position="81"/>
    </location>
</feature>
<dbReference type="Proteomes" id="UP000612746">
    <property type="component" value="Unassembled WGS sequence"/>
</dbReference>
<feature type="compositionally biased region" description="Polar residues" evidence="5">
    <location>
        <begin position="9"/>
        <end position="29"/>
    </location>
</feature>
<evidence type="ECO:0000313" key="7">
    <source>
        <dbReference type="EMBL" id="KAG2176510.1"/>
    </source>
</evidence>
<evidence type="ECO:0000256" key="3">
    <source>
        <dbReference type="ARBA" id="ARBA00023242"/>
    </source>
</evidence>
<dbReference type="InterPro" id="IPR008847">
    <property type="entry name" value="Suf"/>
</dbReference>
<dbReference type="AlphaFoldDB" id="A0A8H7UB88"/>
<proteinExistence type="predicted"/>
<feature type="compositionally biased region" description="Basic and acidic residues" evidence="5">
    <location>
        <begin position="700"/>
        <end position="711"/>
    </location>
</feature>
<evidence type="ECO:0000256" key="4">
    <source>
        <dbReference type="SAM" id="Coils"/>
    </source>
</evidence>
<dbReference type="PANTHER" id="PTHR19980">
    <property type="entry name" value="RNA CLEAVAGE STIMULATION FACTOR"/>
    <property type="match status" value="1"/>
</dbReference>
<keyword evidence="4" id="KW-0175">Coiled coil</keyword>
<feature type="compositionally biased region" description="Low complexity" evidence="5">
    <location>
        <begin position="752"/>
        <end position="767"/>
    </location>
</feature>
<sequence>MDNAETEEQANNVPEHTSDTEMPNASTADETTEQKSDHKPVDNGPTEHVKKAPEPIVSAPGSWQIPPGALAASNNTSTPVNPVSYHPPSKAAEKIEKVEQRIRDDQYDLDAWTILINEIQNNGDIDAIRDVYERVLKVFPTSARHWLGYLELELKHANFTEVENIFTRCLKTVLSVDLWKFYLNYIRRINNTEDGKLESDTRTVIEKAYDYVLVNVGIDKDSGAIWSDYIFFLKNAETSNTWEEQRKMDSMRRVYQRAVAIPLNNVEHLWKEYDQWENGLNRLTAKNFLREKSSAYMTARTALHEMKAFADTINRSVVAKPTEWTESEIQQLDAWKQYIAWETGNPLQLEDTSQVSERVVYAYQQALIYQRFYPEIWYEFSNYYIETEKPDRAMAVLTSGMEVLPSSLLLHFAYVQLCETQKKVPEARKALDNLLEHLEQKIEVIEKAASEEIEELDRAAAEERSGMDLGDDIDGELRERLRTKEKQVEKEKNKIKEDKNSKVGVLARSCSQVWIIYMQFMRRSEGIKNARSIFSKARKFAHVTYHVFVASALMEYYNSKEPIVAGKIFELGLKSFGDDADFVEQYLDFLIQLNDDNNTRALFERALAVMPNEKAGSIWRKFATYESKYGDMTGIERVEKRWRDAFPGESKLSIFVERNSYLNIEAIKDLELGGDAREGKAAPPIQVPTTTIQDQNPVVSDKRGGGKDRKGNRSLLDAFHPERYPRPDFNLWQAHTPSADAVAAPPVSVAAQANKPPAAANASAPLSNQPPPAGALSQMELDPPVNQSRWKQGGAQGSLPEAVAYFLSQLPPPEAFEGPIISASSFMDIMLTTVIPPPPRVTIDDRPIRQSPPPPTGPSGSFRGGGGMGRGGGRGRRPRDEFDDNNPPHMRGMGPNRPPEYDLFRARQAKRRRDDQY</sequence>
<feature type="coiled-coil region" evidence="4">
    <location>
        <begin position="428"/>
        <end position="501"/>
    </location>
</feature>
<dbReference type="GO" id="GO:0031124">
    <property type="term" value="P:mRNA 3'-end processing"/>
    <property type="evidence" value="ECO:0007669"/>
    <property type="project" value="InterPro"/>
</dbReference>
<evidence type="ECO:0000256" key="2">
    <source>
        <dbReference type="ARBA" id="ARBA00022737"/>
    </source>
</evidence>
<feature type="compositionally biased region" description="Polar residues" evidence="5">
    <location>
        <begin position="687"/>
        <end position="698"/>
    </location>
</feature>
<keyword evidence="3" id="KW-0539">Nucleus</keyword>
<reference evidence="7" key="1">
    <citation type="submission" date="2020-12" db="EMBL/GenBank/DDBJ databases">
        <title>Metabolic potential, ecology and presence of endohyphal bacteria is reflected in genomic diversity of Mucoromycotina.</title>
        <authorList>
            <person name="Muszewska A."/>
            <person name="Okrasinska A."/>
            <person name="Steczkiewicz K."/>
            <person name="Drgas O."/>
            <person name="Orlowska M."/>
            <person name="Perlinska-Lenart U."/>
            <person name="Aleksandrzak-Piekarczyk T."/>
            <person name="Szatraj K."/>
            <person name="Zielenkiewicz U."/>
            <person name="Pilsyk S."/>
            <person name="Malc E."/>
            <person name="Mieczkowski P."/>
            <person name="Kruszewska J.S."/>
            <person name="Biernat P."/>
            <person name="Pawlowska J."/>
        </authorList>
    </citation>
    <scope>NUCLEOTIDE SEQUENCE</scope>
    <source>
        <strain evidence="7">WA0000051536</strain>
    </source>
</reference>
<dbReference type="InterPro" id="IPR003107">
    <property type="entry name" value="HAT"/>
</dbReference>
<feature type="compositionally biased region" description="Gly residues" evidence="5">
    <location>
        <begin position="862"/>
        <end position="872"/>
    </location>
</feature>
<gene>
    <name evidence="7" type="ORF">INT44_007173</name>
</gene>
<dbReference type="SMART" id="SM00386">
    <property type="entry name" value="HAT"/>
    <property type="match status" value="10"/>
</dbReference>
<feature type="region of interest" description="Disordered" evidence="5">
    <location>
        <begin position="1"/>
        <end position="88"/>
    </location>
</feature>
<evidence type="ECO:0000259" key="6">
    <source>
        <dbReference type="Pfam" id="PF05843"/>
    </source>
</evidence>
<feature type="compositionally biased region" description="Basic and acidic residues" evidence="5">
    <location>
        <begin position="32"/>
        <end position="53"/>
    </location>
</feature>
<evidence type="ECO:0000313" key="8">
    <source>
        <dbReference type="Proteomes" id="UP000612746"/>
    </source>
</evidence>
<comment type="caution">
    <text evidence="7">The sequence shown here is derived from an EMBL/GenBank/DDBJ whole genome shotgun (WGS) entry which is preliminary data.</text>
</comment>
<organism evidence="7 8">
    <name type="scientific">Umbelopsis vinacea</name>
    <dbReference type="NCBI Taxonomy" id="44442"/>
    <lineage>
        <taxon>Eukaryota</taxon>
        <taxon>Fungi</taxon>
        <taxon>Fungi incertae sedis</taxon>
        <taxon>Mucoromycota</taxon>
        <taxon>Mucoromycotina</taxon>
        <taxon>Umbelopsidomycetes</taxon>
        <taxon>Umbelopsidales</taxon>
        <taxon>Umbelopsidaceae</taxon>
        <taxon>Umbelopsis</taxon>
    </lineage>
</organism>
<comment type="subcellular location">
    <subcellularLocation>
        <location evidence="1">Nucleus</location>
    </subcellularLocation>
</comment>
<feature type="domain" description="Suppressor of forked" evidence="6">
    <location>
        <begin position="94"/>
        <end position="672"/>
    </location>
</feature>
<feature type="region of interest" description="Disordered" evidence="5">
    <location>
        <begin position="677"/>
        <end position="720"/>
    </location>
</feature>
<dbReference type="GO" id="GO:0003729">
    <property type="term" value="F:mRNA binding"/>
    <property type="evidence" value="ECO:0007669"/>
    <property type="project" value="TreeGrafter"/>
</dbReference>
<keyword evidence="2" id="KW-0677">Repeat</keyword>
<dbReference type="InterPro" id="IPR045243">
    <property type="entry name" value="Rna14-like"/>
</dbReference>
<evidence type="ECO:0000256" key="1">
    <source>
        <dbReference type="ARBA" id="ARBA00004123"/>
    </source>
</evidence>
<dbReference type="GO" id="GO:0005634">
    <property type="term" value="C:nucleus"/>
    <property type="evidence" value="ECO:0007669"/>
    <property type="project" value="UniProtKB-SubCell"/>
</dbReference>
<feature type="region of interest" description="Disordered" evidence="5">
    <location>
        <begin position="837"/>
        <end position="917"/>
    </location>
</feature>
<dbReference type="Pfam" id="PF05843">
    <property type="entry name" value="Suf"/>
    <property type="match status" value="1"/>
</dbReference>
<dbReference type="InterPro" id="IPR011990">
    <property type="entry name" value="TPR-like_helical_dom_sf"/>
</dbReference>
<keyword evidence="8" id="KW-1185">Reference proteome</keyword>
<dbReference type="EMBL" id="JAEPRA010000013">
    <property type="protein sequence ID" value="KAG2176510.1"/>
    <property type="molecule type" value="Genomic_DNA"/>
</dbReference>
<evidence type="ECO:0000256" key="5">
    <source>
        <dbReference type="SAM" id="MobiDB-lite"/>
    </source>
</evidence>
<protein>
    <recommendedName>
        <fullName evidence="6">Suppressor of forked domain-containing protein</fullName>
    </recommendedName>
</protein>
<dbReference type="SUPFAM" id="SSF48452">
    <property type="entry name" value="TPR-like"/>
    <property type="match status" value="2"/>
</dbReference>
<accession>A0A8H7UB88</accession>
<dbReference type="Gene3D" id="1.25.40.1040">
    <property type="match status" value="2"/>
</dbReference>
<feature type="region of interest" description="Disordered" evidence="5">
    <location>
        <begin position="752"/>
        <end position="795"/>
    </location>
</feature>
<dbReference type="OrthoDB" id="26282at2759"/>
<dbReference type="PANTHER" id="PTHR19980:SF0">
    <property type="entry name" value="CLEAVAGE STIMULATION FACTOR SUBUNIT 3"/>
    <property type="match status" value="1"/>
</dbReference>